<dbReference type="EMBL" id="SULG01000052">
    <property type="protein sequence ID" value="TLD41335.1"/>
    <property type="molecule type" value="Genomic_DNA"/>
</dbReference>
<feature type="region of interest" description="Disordered" evidence="1">
    <location>
        <begin position="1"/>
        <end position="56"/>
    </location>
</feature>
<evidence type="ECO:0000256" key="1">
    <source>
        <dbReference type="SAM" id="MobiDB-lite"/>
    </source>
</evidence>
<name>A0A533Q9L2_9BACT</name>
<gene>
    <name evidence="2" type="ORF">JETT_2395</name>
</gene>
<organism evidence="2 3">
    <name type="scientific">Candidatus Jettenia ecosi</name>
    <dbReference type="NCBI Taxonomy" id="2494326"/>
    <lineage>
        <taxon>Bacteria</taxon>
        <taxon>Pseudomonadati</taxon>
        <taxon>Planctomycetota</taxon>
        <taxon>Candidatus Brocadiia</taxon>
        <taxon>Candidatus Brocadiales</taxon>
        <taxon>Candidatus Brocadiaceae</taxon>
        <taxon>Candidatus Jettenia</taxon>
    </lineage>
</organism>
<sequence length="56" mass="6244">MSLPSIPKKYIEPTIIPSHPNQSGNTGEVVRIIPRPDRPTQPMNQVAPKTQYIPLP</sequence>
<evidence type="ECO:0000313" key="2">
    <source>
        <dbReference type="EMBL" id="TLD41335.1"/>
    </source>
</evidence>
<evidence type="ECO:0000313" key="3">
    <source>
        <dbReference type="Proteomes" id="UP000319783"/>
    </source>
</evidence>
<dbReference type="AlphaFoldDB" id="A0A533Q9L2"/>
<proteinExistence type="predicted"/>
<accession>A0A533Q9L2</accession>
<reference evidence="2 3" key="1">
    <citation type="submission" date="2019-04" db="EMBL/GenBank/DDBJ databases">
        <title>Genome of a novel bacterium Candidatus Jettenia ecosi reconstructed from metagenome of an anammox bioreactor.</title>
        <authorList>
            <person name="Mardanov A.V."/>
            <person name="Beletsky A.V."/>
            <person name="Ravin N.V."/>
            <person name="Botchkova E.A."/>
            <person name="Litti Y.V."/>
            <person name="Nozhevnikova A.N."/>
        </authorList>
    </citation>
    <scope>NUCLEOTIDE SEQUENCE [LARGE SCALE GENOMIC DNA]</scope>
    <source>
        <strain evidence="2">J2</strain>
    </source>
</reference>
<comment type="caution">
    <text evidence="2">The sequence shown here is derived from an EMBL/GenBank/DDBJ whole genome shotgun (WGS) entry which is preliminary data.</text>
</comment>
<protein>
    <submittedName>
        <fullName evidence="2">Uncharacterized protein</fullName>
    </submittedName>
</protein>
<dbReference type="Proteomes" id="UP000319783">
    <property type="component" value="Unassembled WGS sequence"/>
</dbReference>